<dbReference type="EMBL" id="JABWQP020000001">
    <property type="protein sequence ID" value="MBV4484062.1"/>
    <property type="molecule type" value="Genomic_DNA"/>
</dbReference>
<dbReference type="InterPro" id="IPR046278">
    <property type="entry name" value="DUF6311"/>
</dbReference>
<feature type="transmembrane region" description="Helical" evidence="1">
    <location>
        <begin position="101"/>
        <end position="119"/>
    </location>
</feature>
<feature type="transmembrane region" description="Helical" evidence="1">
    <location>
        <begin position="182"/>
        <end position="205"/>
    </location>
</feature>
<evidence type="ECO:0000256" key="1">
    <source>
        <dbReference type="SAM" id="Phobius"/>
    </source>
</evidence>
<accession>A0A923JFA6</accession>
<feature type="transmembrane region" description="Helical" evidence="1">
    <location>
        <begin position="131"/>
        <end position="148"/>
    </location>
</feature>
<sequence length="701" mass="77213">MKLCSTPRATVLLPVLLGILAFFIVVGPRALDPTNIAWLGDGDPATHYQGWVFFRHSPWSFPLGLNPSYGLELSNGLIFSDSNPLFAFLFKPFSALLPEPFQYFGLWLLTCFVLQSWFAWKLLGLLTRDSVLKLLGAGLFVFIPAMLIRMSVHLSLGGHFMLLAALYLALRPFTPKRCLAWGTLLAVAALVHAYLLAMIALIWLADLAAHTLRRHLAPGKALGELVGLFLLVSLCCWQAGYFSVGDDGLALMGYGLFRANVLSFLDPGEWSFALRDMPGVLGDGDGFAFLGLGVVFLLICAFLAWLQRGTDVGIKARRYPLLLLALAGLGLFAVSNNVGVGPFELHIPLPDALVAVATIFRGSGRMVWPVMYMAIFAILYVVIRGHASRTARVLLSIALLLQVADTRSGWGESRKLFMVTPASQWKTPLVDPFWDQAARHYQAVRWLRPENYPEQWITLAEFAGRHHLPTNAVYLGRVSTRATEAAQAVSDQMVSSGRYAADTLYVLDSRSVLPAALTLNRETDVLARIDGLNVLAPGWKRCAECTPITAVDPLTLISSLKPDARVTFDVTSLATFFLGNGWSKSEPWGTWSEGDESQIILRPEALVKSFLLEANALIAQSHNEQSLEIFVNEVPVLSTRLRKPEANIVKVDLPADVQERIEREGVLVIRFRYANAITPRALGMGLDPRKLAIGIRALTLH</sequence>
<dbReference type="EMBL" id="JABWQP010000005">
    <property type="protein sequence ID" value="MBC3342520.1"/>
    <property type="molecule type" value="Genomic_DNA"/>
</dbReference>
<keyword evidence="1" id="KW-0812">Transmembrane</keyword>
<feature type="domain" description="DUF6311" evidence="2">
    <location>
        <begin position="15"/>
        <end position="407"/>
    </location>
</feature>
<proteinExistence type="predicted"/>
<evidence type="ECO:0000313" key="5">
    <source>
        <dbReference type="EMBL" id="MBV4484062.1"/>
    </source>
</evidence>
<feature type="transmembrane region" description="Helical" evidence="1">
    <location>
        <begin position="12"/>
        <end position="31"/>
    </location>
</feature>
<keyword evidence="1" id="KW-1133">Transmembrane helix</keyword>
<dbReference type="RefSeq" id="WP_186532184.1">
    <property type="nucleotide sequence ID" value="NZ_JABWQP020000001.1"/>
</dbReference>
<organism evidence="4">
    <name type="scientific">Pseudomonas khorasanensis</name>
    <dbReference type="NCBI Taxonomy" id="2745508"/>
    <lineage>
        <taxon>Bacteria</taxon>
        <taxon>Pseudomonadati</taxon>
        <taxon>Pseudomonadota</taxon>
        <taxon>Gammaproteobacteria</taxon>
        <taxon>Pseudomonadales</taxon>
        <taxon>Pseudomonadaceae</taxon>
        <taxon>Pseudomonas</taxon>
    </lineage>
</organism>
<keyword evidence="1" id="KW-0472">Membrane</keyword>
<evidence type="ECO:0000259" key="2">
    <source>
        <dbReference type="Pfam" id="PF19830"/>
    </source>
</evidence>
<feature type="domain" description="DUF6311" evidence="3">
    <location>
        <begin position="433"/>
        <end position="537"/>
    </location>
</feature>
<dbReference type="AlphaFoldDB" id="A0A923JFA6"/>
<evidence type="ECO:0000259" key="3">
    <source>
        <dbReference type="Pfam" id="PF25853"/>
    </source>
</evidence>
<feature type="transmembrane region" description="Helical" evidence="1">
    <location>
        <begin position="318"/>
        <end position="335"/>
    </location>
</feature>
<dbReference type="InterPro" id="IPR058671">
    <property type="entry name" value="DUF6311_C"/>
</dbReference>
<reference evidence="5" key="3">
    <citation type="submission" date="2021-06" db="EMBL/GenBank/DDBJ databases">
        <title>Updating the genus Pseudomonas: Description of 43 new species and partition of the Pseudomonas putida group.</title>
        <authorList>
            <person name="Girard L."/>
            <person name="Lood C."/>
            <person name="Vandamme P."/>
            <person name="Rokni-Zadeh H."/>
            <person name="Van Noort V."/>
            <person name="Hofte M."/>
            <person name="Lavigne R."/>
            <person name="De Mot R."/>
        </authorList>
    </citation>
    <scope>NUCLEOTIDE SEQUENCE</scope>
    <source>
        <strain evidence="5">SWRI153</strain>
    </source>
</reference>
<reference evidence="4" key="2">
    <citation type="submission" date="2020-07" db="EMBL/GenBank/DDBJ databases">
        <authorList>
            <person name="Lood C."/>
            <person name="Girard L."/>
        </authorList>
    </citation>
    <scope>NUCLEOTIDE SEQUENCE</scope>
    <source>
        <strain evidence="4">SWRI153</strain>
    </source>
</reference>
<feature type="transmembrane region" description="Helical" evidence="1">
    <location>
        <begin position="366"/>
        <end position="383"/>
    </location>
</feature>
<reference evidence="4 6" key="1">
    <citation type="journal article" date="2020" name="Microorganisms">
        <title>Reliable Identification of Environmental Pseudomonas Isolates Using the rpoD Gene.</title>
        <authorList>
            <consortium name="The Broad Institute Genome Sequencing Platform"/>
            <person name="Girard L."/>
            <person name="Lood C."/>
            <person name="Rokni-Zadeh H."/>
            <person name="van Noort V."/>
            <person name="Lavigne R."/>
            <person name="De Mot R."/>
        </authorList>
    </citation>
    <scope>NUCLEOTIDE SEQUENCE</scope>
    <source>
        <strain evidence="4 6">SWRI153</strain>
    </source>
</reference>
<dbReference type="Pfam" id="PF19830">
    <property type="entry name" value="DUF6311"/>
    <property type="match status" value="1"/>
</dbReference>
<evidence type="ECO:0000313" key="4">
    <source>
        <dbReference type="EMBL" id="MBC3342520.1"/>
    </source>
</evidence>
<name>A0A923JFA6_9PSED</name>
<comment type="caution">
    <text evidence="4">The sequence shown here is derived from an EMBL/GenBank/DDBJ whole genome shotgun (WGS) entry which is preliminary data.</text>
</comment>
<dbReference type="Proteomes" id="UP000648816">
    <property type="component" value="Unassembled WGS sequence"/>
</dbReference>
<feature type="transmembrane region" description="Helical" evidence="1">
    <location>
        <begin position="286"/>
        <end position="306"/>
    </location>
</feature>
<protein>
    <submittedName>
        <fullName evidence="4">Uncharacterized protein</fullName>
    </submittedName>
</protein>
<evidence type="ECO:0000313" key="6">
    <source>
        <dbReference type="Proteomes" id="UP000648816"/>
    </source>
</evidence>
<gene>
    <name evidence="5" type="ORF">HU727_000500</name>
    <name evidence="4" type="ORF">HU727_12775</name>
</gene>
<keyword evidence="6" id="KW-1185">Reference proteome</keyword>
<feature type="transmembrane region" description="Helical" evidence="1">
    <location>
        <begin position="225"/>
        <end position="242"/>
    </location>
</feature>
<dbReference type="Pfam" id="PF25853">
    <property type="entry name" value="DUF6311_C"/>
    <property type="match status" value="1"/>
</dbReference>